<feature type="transmembrane region" description="Helical" evidence="7">
    <location>
        <begin position="237"/>
        <end position="256"/>
    </location>
</feature>
<dbReference type="GO" id="GO:0055085">
    <property type="term" value="P:transmembrane transport"/>
    <property type="evidence" value="ECO:0007669"/>
    <property type="project" value="InterPro"/>
</dbReference>
<dbReference type="PROSITE" id="PS50928">
    <property type="entry name" value="ABC_TM1"/>
    <property type="match status" value="1"/>
</dbReference>
<keyword evidence="4 7" id="KW-0812">Transmembrane</keyword>
<name>A0A317QNV4_9ACTN</name>
<evidence type="ECO:0000256" key="3">
    <source>
        <dbReference type="ARBA" id="ARBA00022475"/>
    </source>
</evidence>
<dbReference type="PANTHER" id="PTHR30193">
    <property type="entry name" value="ABC TRANSPORTER PERMEASE PROTEIN"/>
    <property type="match status" value="1"/>
</dbReference>
<dbReference type="SUPFAM" id="SSF161098">
    <property type="entry name" value="MetI-like"/>
    <property type="match status" value="1"/>
</dbReference>
<evidence type="ECO:0000313" key="10">
    <source>
        <dbReference type="EMBL" id="PWW24411.1"/>
    </source>
</evidence>
<keyword evidence="11" id="KW-1185">Reference proteome</keyword>
<feature type="transmembrane region" description="Helical" evidence="7">
    <location>
        <begin position="102"/>
        <end position="124"/>
    </location>
</feature>
<evidence type="ECO:0000256" key="7">
    <source>
        <dbReference type="RuleBase" id="RU363032"/>
    </source>
</evidence>
<dbReference type="InterPro" id="IPR000515">
    <property type="entry name" value="MetI-like"/>
</dbReference>
<gene>
    <name evidence="10" type="ORF">JD79_03590</name>
</gene>
<dbReference type="PANTHER" id="PTHR30193:SF37">
    <property type="entry name" value="INNER MEMBRANE ABC TRANSPORTER PERMEASE PROTEIN YCJO"/>
    <property type="match status" value="1"/>
</dbReference>
<evidence type="ECO:0000256" key="2">
    <source>
        <dbReference type="ARBA" id="ARBA00022448"/>
    </source>
</evidence>
<keyword evidence="2 7" id="KW-0813">Transport</keyword>
<keyword evidence="6 7" id="KW-0472">Membrane</keyword>
<feature type="compositionally biased region" description="Polar residues" evidence="8">
    <location>
        <begin position="1"/>
        <end position="10"/>
    </location>
</feature>
<evidence type="ECO:0000256" key="4">
    <source>
        <dbReference type="ARBA" id="ARBA00022692"/>
    </source>
</evidence>
<dbReference type="InterPro" id="IPR051393">
    <property type="entry name" value="ABC_transporter_permease"/>
</dbReference>
<dbReference type="Proteomes" id="UP000246661">
    <property type="component" value="Unassembled WGS sequence"/>
</dbReference>
<evidence type="ECO:0000313" key="11">
    <source>
        <dbReference type="Proteomes" id="UP000246661"/>
    </source>
</evidence>
<proteinExistence type="inferred from homology"/>
<evidence type="ECO:0000256" key="8">
    <source>
        <dbReference type="SAM" id="MobiDB-lite"/>
    </source>
</evidence>
<feature type="region of interest" description="Disordered" evidence="8">
    <location>
        <begin position="1"/>
        <end position="31"/>
    </location>
</feature>
<dbReference type="Gene3D" id="1.10.3720.10">
    <property type="entry name" value="MetI-like"/>
    <property type="match status" value="1"/>
</dbReference>
<comment type="similarity">
    <text evidence="7">Belongs to the binding-protein-dependent transport system permease family.</text>
</comment>
<reference evidence="11" key="1">
    <citation type="submission" date="2018-05" db="EMBL/GenBank/DDBJ databases">
        <authorList>
            <person name="Klenk H.-P."/>
            <person name="Huntemann M."/>
            <person name="Clum A."/>
            <person name="Pillay M."/>
            <person name="Palaniappan K."/>
            <person name="Varghese N."/>
            <person name="Mikhailova N."/>
            <person name="Stamatis D."/>
            <person name="Reddy T."/>
            <person name="Daum C."/>
            <person name="Shapiro N."/>
            <person name="Ivanova N."/>
            <person name="Kyrpides N."/>
            <person name="Woyke T."/>
        </authorList>
    </citation>
    <scope>NUCLEOTIDE SEQUENCE [LARGE SCALE GENOMIC DNA]</scope>
    <source>
        <strain evidence="11">DSM 45417</strain>
    </source>
</reference>
<dbReference type="AlphaFoldDB" id="A0A317QNV4"/>
<dbReference type="CDD" id="cd06261">
    <property type="entry name" value="TM_PBP2"/>
    <property type="match status" value="1"/>
</dbReference>
<evidence type="ECO:0000256" key="1">
    <source>
        <dbReference type="ARBA" id="ARBA00004651"/>
    </source>
</evidence>
<evidence type="ECO:0000256" key="5">
    <source>
        <dbReference type="ARBA" id="ARBA00022989"/>
    </source>
</evidence>
<keyword evidence="5 7" id="KW-1133">Transmembrane helix</keyword>
<comment type="caution">
    <text evidence="10">The sequence shown here is derived from an EMBL/GenBank/DDBJ whole genome shotgun (WGS) entry which is preliminary data.</text>
</comment>
<feature type="transmembrane region" description="Helical" evidence="7">
    <location>
        <begin position="131"/>
        <end position="152"/>
    </location>
</feature>
<sequence>MTATMGTPQDTGPVVRGTVPAAGSGRPARSRRSRPLITYGRWWWALPAILAVLLIHYLATAGGALYAFTNWTGIGDFDFVGLDNFRRILEDPASIGSLKNTLFLAFGFLVLTNVVGLLLALALNRTLKTRYLLRVLFFMPVVLSPLAVSYVWKFIFDFNGPLNDVLGWVGMEPRTWLADPTLALWAVLVVMAWQTTGMVMVIYLAGLATVPPEIEEAAALDGASTWRRFRHITVPSVRPSIAIASTLMLIQGLRVFDQVMALTGGGPAGATETLATQVYKETFALSNFGYGAALALLLTVIMLVFSVLQQAVTRDRS</sequence>
<protein>
    <submittedName>
        <fullName evidence="10">Raffinose/stachyose/melibiose transport system permease protein</fullName>
    </submittedName>
</protein>
<dbReference type="EMBL" id="QGTX01000001">
    <property type="protein sequence ID" value="PWW24411.1"/>
    <property type="molecule type" value="Genomic_DNA"/>
</dbReference>
<dbReference type="InterPro" id="IPR035906">
    <property type="entry name" value="MetI-like_sf"/>
</dbReference>
<organism evidence="10 11">
    <name type="scientific">Geodermatophilus normandii</name>
    <dbReference type="NCBI Taxonomy" id="1137989"/>
    <lineage>
        <taxon>Bacteria</taxon>
        <taxon>Bacillati</taxon>
        <taxon>Actinomycetota</taxon>
        <taxon>Actinomycetes</taxon>
        <taxon>Geodermatophilales</taxon>
        <taxon>Geodermatophilaceae</taxon>
        <taxon>Geodermatophilus</taxon>
    </lineage>
</organism>
<feature type="domain" description="ABC transmembrane type-1" evidence="9">
    <location>
        <begin position="98"/>
        <end position="309"/>
    </location>
</feature>
<dbReference type="OrthoDB" id="3614395at2"/>
<evidence type="ECO:0000256" key="6">
    <source>
        <dbReference type="ARBA" id="ARBA00023136"/>
    </source>
</evidence>
<keyword evidence="3" id="KW-1003">Cell membrane</keyword>
<evidence type="ECO:0000259" key="9">
    <source>
        <dbReference type="PROSITE" id="PS50928"/>
    </source>
</evidence>
<comment type="subcellular location">
    <subcellularLocation>
        <location evidence="1 7">Cell membrane</location>
        <topology evidence="1 7">Multi-pass membrane protein</topology>
    </subcellularLocation>
</comment>
<accession>A0A317QNV4</accession>
<dbReference type="GO" id="GO:0005886">
    <property type="term" value="C:plasma membrane"/>
    <property type="evidence" value="ECO:0007669"/>
    <property type="project" value="UniProtKB-SubCell"/>
</dbReference>
<dbReference type="Pfam" id="PF00528">
    <property type="entry name" value="BPD_transp_1"/>
    <property type="match status" value="1"/>
</dbReference>
<feature type="transmembrane region" description="Helical" evidence="7">
    <location>
        <begin position="288"/>
        <end position="308"/>
    </location>
</feature>
<feature type="transmembrane region" description="Helical" evidence="7">
    <location>
        <begin position="182"/>
        <end position="205"/>
    </location>
</feature>
<feature type="transmembrane region" description="Helical" evidence="7">
    <location>
        <begin position="42"/>
        <end position="68"/>
    </location>
</feature>